<dbReference type="Proteomes" id="UP000245695">
    <property type="component" value="Chromosome 1"/>
</dbReference>
<evidence type="ECO:0000256" key="2">
    <source>
        <dbReference type="ARBA" id="ARBA00022603"/>
    </source>
</evidence>
<dbReference type="Pfam" id="PF00588">
    <property type="entry name" value="SpoU_methylase"/>
    <property type="match status" value="1"/>
</dbReference>
<dbReference type="InterPro" id="IPR013123">
    <property type="entry name" value="SpoU_subst-bd"/>
</dbReference>
<dbReference type="InterPro" id="IPR051259">
    <property type="entry name" value="rRNA_Methyltransferase"/>
</dbReference>
<dbReference type="PANTHER" id="PTHR43191">
    <property type="entry name" value="RRNA METHYLTRANSFERASE 3"/>
    <property type="match status" value="1"/>
</dbReference>
<dbReference type="InterPro" id="IPR053888">
    <property type="entry name" value="MRM3-like_sub_bind"/>
</dbReference>
<keyword evidence="2 5" id="KW-0489">Methyltransferase</keyword>
<reference evidence="5 6" key="1">
    <citation type="submission" date="2014-09" db="EMBL/GenBank/DDBJ databases">
        <authorList>
            <person name="Hornung B.V."/>
        </authorList>
    </citation>
    <scope>NUCLEOTIDE SEQUENCE [LARGE SCALE GENOMIC DNA]</scope>
    <source>
        <strain evidence="5 6">FRIFI</strain>
    </source>
</reference>
<dbReference type="InterPro" id="IPR029026">
    <property type="entry name" value="tRNA_m1G_MTases_N"/>
</dbReference>
<name>A0A2P2BUK4_9FIRM</name>
<dbReference type="GO" id="GO:0005737">
    <property type="term" value="C:cytoplasm"/>
    <property type="evidence" value="ECO:0007669"/>
    <property type="project" value="UniProtKB-ARBA"/>
</dbReference>
<evidence type="ECO:0000256" key="1">
    <source>
        <dbReference type="ARBA" id="ARBA00007228"/>
    </source>
</evidence>
<dbReference type="Pfam" id="PF22435">
    <property type="entry name" value="MRM3-like_sub_bind"/>
    <property type="match status" value="1"/>
</dbReference>
<evidence type="ECO:0000313" key="5">
    <source>
        <dbReference type="EMBL" id="CEI74027.1"/>
    </source>
</evidence>
<dbReference type="SUPFAM" id="SSF55315">
    <property type="entry name" value="L30e-like"/>
    <property type="match status" value="1"/>
</dbReference>
<dbReference type="KEGG" id="rhom:FRIFI_2503"/>
<sequence length="265" mass="30201">MPTIITAKDNNKVKYTKSLLKTKNRNKESKFIIEGYRILTLAVECKASLDYVFINEDFENKEEHLKFLDTLKTNNIKIYKTTNKIFNELIDTENTQGILGVVNFKQRNIEEYLKDEHKFVLILDRIQDPGNMGTIIRTADAAGVDAIIALKGCVDIYNPKVIRSTMGSIFDMNIIHATQEEALRILKLKNFDIVSSYLNTNNYYNTVEYNYKTALVIGNEANGINDELVSKSDMLVKIPIYGNAESLNAAISSAILMYEIKKYLV</sequence>
<dbReference type="Gene3D" id="3.40.1280.10">
    <property type="match status" value="1"/>
</dbReference>
<dbReference type="GO" id="GO:0006396">
    <property type="term" value="P:RNA processing"/>
    <property type="evidence" value="ECO:0007669"/>
    <property type="project" value="InterPro"/>
</dbReference>
<dbReference type="GO" id="GO:0008173">
    <property type="term" value="F:RNA methyltransferase activity"/>
    <property type="evidence" value="ECO:0007669"/>
    <property type="project" value="InterPro"/>
</dbReference>
<dbReference type="GO" id="GO:0003723">
    <property type="term" value="F:RNA binding"/>
    <property type="evidence" value="ECO:0007669"/>
    <property type="project" value="InterPro"/>
</dbReference>
<dbReference type="EMBL" id="LN650648">
    <property type="protein sequence ID" value="CEI74027.1"/>
    <property type="molecule type" value="Genomic_DNA"/>
</dbReference>
<dbReference type="Gene3D" id="3.30.1330.30">
    <property type="match status" value="1"/>
</dbReference>
<feature type="domain" description="RNA 2-O ribose methyltransferase substrate binding" evidence="4">
    <location>
        <begin position="32"/>
        <end position="108"/>
    </location>
</feature>
<keyword evidence="6" id="KW-1185">Reference proteome</keyword>
<dbReference type="InterPro" id="IPR029064">
    <property type="entry name" value="Ribosomal_eL30-like_sf"/>
</dbReference>
<dbReference type="PANTHER" id="PTHR43191:SF2">
    <property type="entry name" value="RRNA METHYLTRANSFERASE 3, MITOCHONDRIAL"/>
    <property type="match status" value="1"/>
</dbReference>
<dbReference type="SMART" id="SM00967">
    <property type="entry name" value="SpoU_sub_bind"/>
    <property type="match status" value="1"/>
</dbReference>
<dbReference type="InterPro" id="IPR001537">
    <property type="entry name" value="SpoU_MeTrfase"/>
</dbReference>
<evidence type="ECO:0000313" key="6">
    <source>
        <dbReference type="Proteomes" id="UP000245695"/>
    </source>
</evidence>
<dbReference type="InterPro" id="IPR029028">
    <property type="entry name" value="Alpha/beta_knot_MTases"/>
</dbReference>
<gene>
    <name evidence="5" type="ORF">FRIFI_2503</name>
</gene>
<organism evidence="5 6">
    <name type="scientific">Romboutsia hominis</name>
    <dbReference type="NCBI Taxonomy" id="1507512"/>
    <lineage>
        <taxon>Bacteria</taxon>
        <taxon>Bacillati</taxon>
        <taxon>Bacillota</taxon>
        <taxon>Clostridia</taxon>
        <taxon>Peptostreptococcales</taxon>
        <taxon>Peptostreptococcaceae</taxon>
        <taxon>Romboutsia</taxon>
    </lineage>
</organism>
<evidence type="ECO:0000259" key="4">
    <source>
        <dbReference type="SMART" id="SM00967"/>
    </source>
</evidence>
<dbReference type="RefSeq" id="WP_166506022.1">
    <property type="nucleotide sequence ID" value="NZ_LN650648.1"/>
</dbReference>
<protein>
    <submittedName>
        <fullName evidence="5">23S rRNA methyltransferase</fullName>
    </submittedName>
</protein>
<dbReference type="CDD" id="cd18095">
    <property type="entry name" value="SpoU-like_rRNA-MTase"/>
    <property type="match status" value="1"/>
</dbReference>
<evidence type="ECO:0000256" key="3">
    <source>
        <dbReference type="ARBA" id="ARBA00022679"/>
    </source>
</evidence>
<dbReference type="AlphaFoldDB" id="A0A2P2BUK4"/>
<proteinExistence type="inferred from homology"/>
<dbReference type="SUPFAM" id="SSF75217">
    <property type="entry name" value="alpha/beta knot"/>
    <property type="match status" value="1"/>
</dbReference>
<accession>A0A2P2BUK4</accession>
<comment type="similarity">
    <text evidence="1">Belongs to the class IV-like SAM-binding methyltransferase superfamily. RNA methyltransferase TrmH family.</text>
</comment>
<dbReference type="GO" id="GO:0032259">
    <property type="term" value="P:methylation"/>
    <property type="evidence" value="ECO:0007669"/>
    <property type="project" value="UniProtKB-KW"/>
</dbReference>
<keyword evidence="3 5" id="KW-0808">Transferase</keyword>